<dbReference type="AlphaFoldDB" id="A0A0T7GE96"/>
<evidence type="ECO:0000313" key="4">
    <source>
        <dbReference type="Proteomes" id="UP000039660"/>
    </source>
</evidence>
<dbReference type="InterPro" id="IPR009936">
    <property type="entry name" value="DUF1468"/>
</dbReference>
<feature type="transmembrane region" description="Helical" evidence="1">
    <location>
        <begin position="39"/>
        <end position="57"/>
    </location>
</feature>
<dbReference type="RefSeq" id="WP_080955001.1">
    <property type="nucleotide sequence ID" value="NZ_CCRK01000002.1"/>
</dbReference>
<name>A0A0T7GE96_NEOGA</name>
<protein>
    <submittedName>
        <fullName evidence="3">Tripartite tricarboxylate transporter TctB family</fullName>
    </submittedName>
</protein>
<dbReference type="Proteomes" id="UP000039660">
    <property type="component" value="Unassembled WGS sequence"/>
</dbReference>
<feature type="transmembrane region" description="Helical" evidence="1">
    <location>
        <begin position="94"/>
        <end position="112"/>
    </location>
</feature>
<keyword evidence="1" id="KW-0812">Transmembrane</keyword>
<accession>A0A0T7GE96</accession>
<dbReference type="Pfam" id="PF07331">
    <property type="entry name" value="TctB"/>
    <property type="match status" value="1"/>
</dbReference>
<keyword evidence="1" id="KW-0472">Membrane</keyword>
<evidence type="ECO:0000259" key="2">
    <source>
        <dbReference type="Pfam" id="PF07331"/>
    </source>
</evidence>
<proteinExistence type="predicted"/>
<evidence type="ECO:0000256" key="1">
    <source>
        <dbReference type="SAM" id="Phobius"/>
    </source>
</evidence>
<feature type="domain" description="DUF1468" evidence="2">
    <location>
        <begin position="8"/>
        <end position="142"/>
    </location>
</feature>
<feature type="transmembrane region" description="Helical" evidence="1">
    <location>
        <begin position="124"/>
        <end position="148"/>
    </location>
</feature>
<gene>
    <name evidence="3" type="ORF">NGAL_HAMBI1189_09780</name>
</gene>
<organism evidence="3 4">
    <name type="scientific">Neorhizobium galegae bv. officinalis</name>
    <dbReference type="NCBI Taxonomy" id="323656"/>
    <lineage>
        <taxon>Bacteria</taxon>
        <taxon>Pseudomonadati</taxon>
        <taxon>Pseudomonadota</taxon>
        <taxon>Alphaproteobacteria</taxon>
        <taxon>Hyphomicrobiales</taxon>
        <taxon>Rhizobiaceae</taxon>
        <taxon>Rhizobium/Agrobacterium group</taxon>
        <taxon>Neorhizobium</taxon>
    </lineage>
</organism>
<keyword evidence="1" id="KW-1133">Transmembrane helix</keyword>
<evidence type="ECO:0000313" key="3">
    <source>
        <dbReference type="EMBL" id="CDZ45582.1"/>
    </source>
</evidence>
<sequence>MKLSQDVLLGLFFVVFGVVSVSVAMSYPFGTSGRMGPGYFPVIISSLLVLTGLLVLFRSQFVQPEMLPAIRWKPLFLIPGAVVIFGLAVETLGLPLAILLLTILTAATSIKFHIGRKAVAGSLAFAALCSVVFIELLGLPIPIVGSWLRVLGF</sequence>
<feature type="transmembrane region" description="Helical" evidence="1">
    <location>
        <begin position="7"/>
        <end position="27"/>
    </location>
</feature>
<feature type="transmembrane region" description="Helical" evidence="1">
    <location>
        <begin position="69"/>
        <end position="88"/>
    </location>
</feature>
<dbReference type="EMBL" id="CCRK01000002">
    <property type="protein sequence ID" value="CDZ45582.1"/>
    <property type="molecule type" value="Genomic_DNA"/>
</dbReference>
<reference evidence="3 4" key="1">
    <citation type="submission" date="2014-08" db="EMBL/GenBank/DDBJ databases">
        <authorList>
            <person name="Chen Y.-H."/>
        </authorList>
    </citation>
    <scope>NUCLEOTIDE SEQUENCE [LARGE SCALE GENOMIC DNA]</scope>
</reference>